<dbReference type="Pfam" id="PF22669">
    <property type="entry name" value="Exo_endo_phos2"/>
    <property type="match status" value="1"/>
</dbReference>
<protein>
    <recommendedName>
        <fullName evidence="1">Inositol polyphosphate-related phosphatase domain-containing protein</fullName>
    </recommendedName>
</protein>
<reference evidence="2 4" key="1">
    <citation type="submission" date="2015-02" db="EMBL/GenBank/DDBJ databases">
        <authorList>
            <person name="Chooi Y.-H."/>
        </authorList>
    </citation>
    <scope>NUCLEOTIDE SEQUENCE [LARGE SCALE GENOMIC DNA]</scope>
    <source>
        <strain evidence="2">E3</strain>
    </source>
</reference>
<dbReference type="InterPro" id="IPR036691">
    <property type="entry name" value="Endo/exonu/phosph_ase_sf"/>
</dbReference>
<dbReference type="Proteomes" id="UP000290189">
    <property type="component" value="Unassembled WGS sequence"/>
</dbReference>
<gene>
    <name evidence="2" type="ORF">PBRA_005410</name>
    <name evidence="3" type="ORF">PLBR_LOCUS7868</name>
</gene>
<dbReference type="SMART" id="SM00128">
    <property type="entry name" value="IPPc"/>
    <property type="match status" value="1"/>
</dbReference>
<dbReference type="InterPro" id="IPR046985">
    <property type="entry name" value="IP5"/>
</dbReference>
<dbReference type="Proteomes" id="UP000039324">
    <property type="component" value="Unassembled WGS sequence"/>
</dbReference>
<keyword evidence="4" id="KW-1185">Reference proteome</keyword>
<sequence>MGGATRCRSVVVVAVAVCLASAIAAGAPGRVVLLTWNLADGFPSGAEVARALRFALHGLPDDDDADSLPELIVFGVQEARIRPRRAVADWIRDAVNDHYFAERRTRYDVVGVATSRWGQWVPKHVRTWGHHLSGVVVLRRASSNNTLARVTTGTSYCRWWSRGEKAISAVALTTGSGHRLCFLSAHLPSANMKSRVACLRHAFRGGQLGPMWDGCSARFLIGDLNSRTDSPTTTANVSDIVAKCHSWHDLVAQDEMTRALVGRVNSLRGLVCTAGLHLPTYKLLVRPDTRLCMDTSACIDIGRLLKVRDWDAPVADGNCGPGRVCYDATRPVSWTDQILFDPDQANLEFVAAVHAIHSSDHLPLVGRFAFTLK</sequence>
<dbReference type="SUPFAM" id="SSF56219">
    <property type="entry name" value="DNase I-like"/>
    <property type="match status" value="1"/>
</dbReference>
<proteinExistence type="predicted"/>
<dbReference type="EMBL" id="OVEO01000015">
    <property type="protein sequence ID" value="SPR00653.1"/>
    <property type="molecule type" value="Genomic_DNA"/>
</dbReference>
<dbReference type="AlphaFoldDB" id="A0A0G4INJ5"/>
<dbReference type="InterPro" id="IPR000300">
    <property type="entry name" value="IPPc"/>
</dbReference>
<dbReference type="GO" id="GO:0046856">
    <property type="term" value="P:phosphatidylinositol dephosphorylation"/>
    <property type="evidence" value="ECO:0007669"/>
    <property type="project" value="InterPro"/>
</dbReference>
<evidence type="ECO:0000313" key="3">
    <source>
        <dbReference type="EMBL" id="SPR00653.1"/>
    </source>
</evidence>
<dbReference type="GO" id="GO:0004439">
    <property type="term" value="F:phosphatidylinositol-4,5-bisphosphate 5-phosphatase activity"/>
    <property type="evidence" value="ECO:0007669"/>
    <property type="project" value="TreeGrafter"/>
</dbReference>
<feature type="domain" description="Inositol polyphosphate-related phosphatase" evidence="1">
    <location>
        <begin position="27"/>
        <end position="373"/>
    </location>
</feature>
<evidence type="ECO:0000313" key="2">
    <source>
        <dbReference type="EMBL" id="CEO96806.1"/>
    </source>
</evidence>
<name>A0A0G4INJ5_PLABS</name>
<dbReference type="EMBL" id="CDSF01000076">
    <property type="protein sequence ID" value="CEO96806.1"/>
    <property type="molecule type" value="Genomic_DNA"/>
</dbReference>
<reference evidence="3 5" key="2">
    <citation type="submission" date="2018-03" db="EMBL/GenBank/DDBJ databases">
        <authorList>
            <person name="Fogelqvist J."/>
        </authorList>
    </citation>
    <scope>NUCLEOTIDE SEQUENCE [LARGE SCALE GENOMIC DNA]</scope>
</reference>
<dbReference type="PANTHER" id="PTHR11200:SF300">
    <property type="entry name" value="TYPE II INOSITOL 1,4,5-TRISPHOSPHATE 5-PHOSPHATASE"/>
    <property type="match status" value="1"/>
</dbReference>
<organism evidence="2 4">
    <name type="scientific">Plasmodiophora brassicae</name>
    <name type="common">Clubroot disease agent</name>
    <dbReference type="NCBI Taxonomy" id="37360"/>
    <lineage>
        <taxon>Eukaryota</taxon>
        <taxon>Sar</taxon>
        <taxon>Rhizaria</taxon>
        <taxon>Endomyxa</taxon>
        <taxon>Phytomyxea</taxon>
        <taxon>Plasmodiophorida</taxon>
        <taxon>Plasmodiophoridae</taxon>
        <taxon>Plasmodiophora</taxon>
    </lineage>
</organism>
<dbReference type="Gene3D" id="3.60.10.10">
    <property type="entry name" value="Endonuclease/exonuclease/phosphatase"/>
    <property type="match status" value="1"/>
</dbReference>
<accession>A0A0G4INJ5</accession>
<keyword evidence="3" id="KW-0496">Mitochondrion</keyword>
<evidence type="ECO:0000313" key="4">
    <source>
        <dbReference type="Proteomes" id="UP000039324"/>
    </source>
</evidence>
<evidence type="ECO:0000259" key="1">
    <source>
        <dbReference type="SMART" id="SM00128"/>
    </source>
</evidence>
<dbReference type="PANTHER" id="PTHR11200">
    <property type="entry name" value="INOSITOL 5-PHOSPHATASE"/>
    <property type="match status" value="1"/>
</dbReference>
<evidence type="ECO:0000313" key="5">
    <source>
        <dbReference type="Proteomes" id="UP000290189"/>
    </source>
</evidence>
<geneLocation type="mitochondrion" evidence="3"/>